<evidence type="ECO:0000313" key="7">
    <source>
        <dbReference type="Proteomes" id="UP000251314"/>
    </source>
</evidence>
<accession>A0A329SNG2</accession>
<dbReference type="InterPro" id="IPR002110">
    <property type="entry name" value="Ankyrin_rpt"/>
</dbReference>
<evidence type="ECO:0000313" key="3">
    <source>
        <dbReference type="EMBL" id="KAG2951042.1"/>
    </source>
</evidence>
<organism evidence="6 7">
    <name type="scientific">Phytophthora cactorum</name>
    <dbReference type="NCBI Taxonomy" id="29920"/>
    <lineage>
        <taxon>Eukaryota</taxon>
        <taxon>Sar</taxon>
        <taxon>Stramenopiles</taxon>
        <taxon>Oomycota</taxon>
        <taxon>Peronosporomycetes</taxon>
        <taxon>Peronosporales</taxon>
        <taxon>Peronosporaceae</taxon>
        <taxon>Phytophthora</taxon>
    </lineage>
</organism>
<dbReference type="InterPro" id="IPR036770">
    <property type="entry name" value="Ankyrin_rpt-contain_sf"/>
</dbReference>
<name>A0A329SNG2_9STRA</name>
<gene>
    <name evidence="6" type="ORF">PC110_g5385</name>
    <name evidence="1" type="ORF">PC113_g3093</name>
    <name evidence="2" type="ORF">PC115_g3264</name>
    <name evidence="3" type="ORF">PC117_g3932</name>
    <name evidence="4" type="ORF">PC118_g1979</name>
    <name evidence="5" type="ORF">PC129_g1286</name>
</gene>
<dbReference type="EMBL" id="RCMV01000020">
    <property type="protein sequence ID" value="KAG3228190.1"/>
    <property type="molecule type" value="Genomic_DNA"/>
</dbReference>
<dbReference type="SUPFAM" id="SSF48403">
    <property type="entry name" value="Ankyrin repeat"/>
    <property type="match status" value="1"/>
</dbReference>
<reference evidence="6 7" key="1">
    <citation type="submission" date="2018-01" db="EMBL/GenBank/DDBJ databases">
        <title>Draft genome of the strawberry crown rot pathogen Phytophthora cactorum.</title>
        <authorList>
            <person name="Armitage A.D."/>
            <person name="Lysoe E."/>
            <person name="Nellist C.F."/>
            <person name="Harrison R.J."/>
            <person name="Brurberg M.B."/>
        </authorList>
    </citation>
    <scope>NUCLEOTIDE SEQUENCE [LARGE SCALE GENOMIC DNA]</scope>
    <source>
        <strain evidence="6 7">10300</strain>
    </source>
</reference>
<evidence type="ECO:0000313" key="2">
    <source>
        <dbReference type="EMBL" id="KAG2939175.1"/>
    </source>
</evidence>
<dbReference type="STRING" id="29920.A0A329SNG2"/>
<dbReference type="VEuPathDB" id="FungiDB:PC110_g5385"/>
<dbReference type="Proteomes" id="UP000774804">
    <property type="component" value="Unassembled WGS sequence"/>
</dbReference>
<comment type="caution">
    <text evidence="6">The sequence shown here is derived from an EMBL/GenBank/DDBJ whole genome shotgun (WGS) entry which is preliminary data.</text>
</comment>
<dbReference type="InterPro" id="IPR052050">
    <property type="entry name" value="SecEffector_AnkRepeat"/>
</dbReference>
<dbReference type="Proteomes" id="UP000760860">
    <property type="component" value="Unassembled WGS sequence"/>
</dbReference>
<dbReference type="Pfam" id="PF12796">
    <property type="entry name" value="Ank_2"/>
    <property type="match status" value="1"/>
</dbReference>
<evidence type="ECO:0000313" key="1">
    <source>
        <dbReference type="EMBL" id="KAG2866119.1"/>
    </source>
</evidence>
<dbReference type="PANTHER" id="PTHR46586">
    <property type="entry name" value="ANKYRIN REPEAT-CONTAINING PROTEIN"/>
    <property type="match status" value="1"/>
</dbReference>
<protein>
    <submittedName>
        <fullName evidence="6">Uncharacterized protein</fullName>
    </submittedName>
</protein>
<dbReference type="Pfam" id="PF13637">
    <property type="entry name" value="Ank_4"/>
    <property type="match status" value="1"/>
</dbReference>
<dbReference type="Gene3D" id="1.25.40.20">
    <property type="entry name" value="Ankyrin repeat-containing domain"/>
    <property type="match status" value="3"/>
</dbReference>
<dbReference type="EMBL" id="RCMK01000059">
    <property type="protein sequence ID" value="KAG2951042.1"/>
    <property type="molecule type" value="Genomic_DNA"/>
</dbReference>
<dbReference type="Proteomes" id="UP000251314">
    <property type="component" value="Unassembled WGS sequence"/>
</dbReference>
<dbReference type="PANTHER" id="PTHR46586:SF3">
    <property type="entry name" value="ANKYRIN REPEAT-CONTAINING PROTEIN"/>
    <property type="match status" value="1"/>
</dbReference>
<dbReference type="Proteomes" id="UP000735874">
    <property type="component" value="Unassembled WGS sequence"/>
</dbReference>
<dbReference type="EMBL" id="MJFZ01000090">
    <property type="protein sequence ID" value="RAW38354.1"/>
    <property type="molecule type" value="Genomic_DNA"/>
</dbReference>
<dbReference type="EMBL" id="RCML01000027">
    <property type="protein sequence ID" value="KAG2997343.1"/>
    <property type="molecule type" value="Genomic_DNA"/>
</dbReference>
<dbReference type="Proteomes" id="UP000697107">
    <property type="component" value="Unassembled WGS sequence"/>
</dbReference>
<keyword evidence="7" id="KW-1185">Reference proteome</keyword>
<dbReference type="AlphaFoldDB" id="A0A329SNG2"/>
<dbReference type="Proteomes" id="UP000736787">
    <property type="component" value="Unassembled WGS sequence"/>
</dbReference>
<dbReference type="EMBL" id="RCMG01000045">
    <property type="protein sequence ID" value="KAG2866119.1"/>
    <property type="molecule type" value="Genomic_DNA"/>
</dbReference>
<dbReference type="SUPFAM" id="SSF140860">
    <property type="entry name" value="Pseudo ankyrin repeat-like"/>
    <property type="match status" value="1"/>
</dbReference>
<evidence type="ECO:0000313" key="6">
    <source>
        <dbReference type="EMBL" id="RAW38354.1"/>
    </source>
</evidence>
<sequence length="607" mass="67582">MELLEDPLLWTSVVVVYRECLSKRSGEQLPHVAQRIDSFLDRARSWTLSDVYECTSSLHCMRLLEDRRPAVESLYREWEFNAVVAQAAKSGDLTSLSWLADSYMLDGTLSSAAQAAAASGQVPVLKWLLEKHKARVHWGGLEWYEAIREGQTHVIEWLQQHATPNEDAVWRLVLDAATRGDLELVQWLLAHNGAAISAALRGAYRSHRCNILKWLATQCDALPPTDCVDAAVKDGDLEFLKWVHANKLVDSLSGAVPISAASGHLDVLRWLYEEGGERELTADCMDQAASAGHLDVVKWLDSHECPATTLAMDGAASAGFIDVVKWLHDQRTEGCSVSAMNGAAENGYFEVVKWLHSNRDEGCGVSAMEKAAGNGHLDIVEWLHSHRNEGCTERAMDWAAKEGHLEVVKWLHMNRSEGCTTAAMDWAAYGGHLKTMKWLDENRSEGRTPKALCLAAAGGHLDVLKWLHSTKSERLTSDAVDMAAAGGHLQVLEWLHANGADECAPSAMRDAVLGHHVPVILFLLKNYQHDICEEGICFLRDEWEDLEVRFVGLTQWLLEQFGGALEGASFSVNRADWATNKWMIDRNVQHLDVEDGFVYWECGPVYL</sequence>
<proteinExistence type="predicted"/>
<dbReference type="OrthoDB" id="151517at2759"/>
<evidence type="ECO:0000313" key="4">
    <source>
        <dbReference type="EMBL" id="KAG2997343.1"/>
    </source>
</evidence>
<evidence type="ECO:0000313" key="5">
    <source>
        <dbReference type="EMBL" id="KAG3228190.1"/>
    </source>
</evidence>
<reference evidence="1" key="2">
    <citation type="submission" date="2018-10" db="EMBL/GenBank/DDBJ databases">
        <title>Effector identification in a new, highly contiguous assembly of the strawberry crown rot pathogen Phytophthora cactorum.</title>
        <authorList>
            <person name="Armitage A.D."/>
            <person name="Nellist C.F."/>
            <person name="Bates H."/>
            <person name="Vickerstaff R.J."/>
            <person name="Harrison R.J."/>
        </authorList>
    </citation>
    <scope>NUCLEOTIDE SEQUENCE</scope>
    <source>
        <strain evidence="1">15-7</strain>
        <strain evidence="2">4032</strain>
        <strain evidence="3">4040</strain>
        <strain evidence="4">P415</strain>
        <strain evidence="5">P421</strain>
    </source>
</reference>
<dbReference type="EMBL" id="RCMI01000053">
    <property type="protein sequence ID" value="KAG2939175.1"/>
    <property type="molecule type" value="Genomic_DNA"/>
</dbReference>